<sequence length="569" mass="60932">MSNADNKLRGAKNLGVLSSPISRTDKVGLTDQDDLYRVSLKQRSRLDLTLTKLGKGRCAVELYALKRPLAQVLRQIGKLDFRKIGRKERNANLKLIPAAQQGRSQNAGIYFVRVLHQAGNSRYRLQVAVDTANPTASLSASNLSVGGNSSYDFTVTYSDDVAVNVNSLTNNNILVTSTNGFNQLASRVSISNTGNGTPRSVTYRITAPGGSWDSADNGSYSITLQANQVSDTSGKFVAPGLLGNFQVNISQTPVSDQEAPTANLLSVDSNTRDLTVVYRDNVAINAASIDDSDLQVISPNGSQLVTRVIANNSSNSTTRTVIYRITPPGGSWDNADNGSYSIALQANQINDSSSNFAAAKQLGTFEVNIPPRIGNQYSITGTDETNISAQFKLFSTAPDGNPIPDQAGSNLTGLFTGAIGNFTSGSGRLESINSPDLVVPFQSDNKVSFESLNLRAELLNYNPVAQTGTLEYRFFQEPVNEFQPGVDKTIFGLRFTITEDFVANFDLNLVVNSLEYIVQNNLLGDGSNSNKLSGIGFSDDPIWQGKDIAGGSVLTPPATTGPTNLVAKV</sequence>
<dbReference type="Gene3D" id="2.60.120.380">
    <property type="match status" value="1"/>
</dbReference>
<dbReference type="RefSeq" id="WP_316433852.1">
    <property type="nucleotide sequence ID" value="NZ_CP053586.1"/>
</dbReference>
<reference evidence="1" key="1">
    <citation type="submission" date="2020-05" db="EMBL/GenBank/DDBJ databases">
        <authorList>
            <person name="Zhu T."/>
            <person name="Keshari N."/>
            <person name="Lu X."/>
        </authorList>
    </citation>
    <scope>NUCLEOTIDE SEQUENCE</scope>
    <source>
        <strain evidence="1">NK1-12</strain>
    </source>
</reference>
<protein>
    <recommendedName>
        <fullName evidence="2">Peptidase C-terminal archaeal/bacterial domain-containing protein</fullName>
    </recommendedName>
</protein>
<proteinExistence type="predicted"/>
<organism evidence="1">
    <name type="scientific">Leptolyngbya sp. NK1-12</name>
    <dbReference type="NCBI Taxonomy" id="2547451"/>
    <lineage>
        <taxon>Bacteria</taxon>
        <taxon>Bacillati</taxon>
        <taxon>Cyanobacteriota</taxon>
        <taxon>Cyanophyceae</taxon>
        <taxon>Leptolyngbyales</taxon>
        <taxon>Leptolyngbyaceae</taxon>
        <taxon>Leptolyngbya group</taxon>
        <taxon>Leptolyngbya</taxon>
    </lineage>
</organism>
<dbReference type="EMBL" id="CP053586">
    <property type="protein sequence ID" value="WNZ22404.1"/>
    <property type="molecule type" value="Genomic_DNA"/>
</dbReference>
<evidence type="ECO:0008006" key="2">
    <source>
        <dbReference type="Google" id="ProtNLM"/>
    </source>
</evidence>
<name>A0AA96WC52_9CYAN</name>
<gene>
    <name evidence="1" type="ORF">HJG54_05715</name>
</gene>
<dbReference type="AlphaFoldDB" id="A0AA96WC52"/>
<evidence type="ECO:0000313" key="1">
    <source>
        <dbReference type="EMBL" id="WNZ22404.1"/>
    </source>
</evidence>
<accession>A0AA96WC52</accession>